<proteinExistence type="predicted"/>
<protein>
    <submittedName>
        <fullName evidence="1">Uncharacterized protein</fullName>
    </submittedName>
</protein>
<gene>
    <name evidence="1" type="ORF">H9C73_04080</name>
</gene>
<name>A0ABS3Z867_9GAMM</name>
<evidence type="ECO:0000313" key="2">
    <source>
        <dbReference type="Proteomes" id="UP000810171"/>
    </source>
</evidence>
<organism evidence="1 2">
    <name type="scientific">Marinobacterium alkalitolerans</name>
    <dbReference type="NCBI Taxonomy" id="1542925"/>
    <lineage>
        <taxon>Bacteria</taxon>
        <taxon>Pseudomonadati</taxon>
        <taxon>Pseudomonadota</taxon>
        <taxon>Gammaproteobacteria</taxon>
        <taxon>Oceanospirillales</taxon>
        <taxon>Oceanospirillaceae</taxon>
        <taxon>Marinobacterium</taxon>
    </lineage>
</organism>
<dbReference type="RefSeq" id="WP_209286514.1">
    <property type="nucleotide sequence ID" value="NZ_JACVEW010000004.1"/>
</dbReference>
<accession>A0ABS3Z867</accession>
<reference evidence="1 2" key="1">
    <citation type="submission" date="2020-09" db="EMBL/GenBank/DDBJ databases">
        <authorList>
            <person name="Tanuku N.R.S."/>
        </authorList>
    </citation>
    <scope>NUCLEOTIDE SEQUENCE [LARGE SCALE GENOMIC DNA]</scope>
    <source>
        <strain evidence="1 2">AK62</strain>
    </source>
</reference>
<keyword evidence="2" id="KW-1185">Reference proteome</keyword>
<dbReference type="EMBL" id="JACVEW010000004">
    <property type="protein sequence ID" value="MBP0047902.1"/>
    <property type="molecule type" value="Genomic_DNA"/>
</dbReference>
<evidence type="ECO:0000313" key="1">
    <source>
        <dbReference type="EMBL" id="MBP0047902.1"/>
    </source>
</evidence>
<dbReference type="Proteomes" id="UP000810171">
    <property type="component" value="Unassembled WGS sequence"/>
</dbReference>
<sequence length="96" mass="10410">MPSSILRLSLALLLLALSWLALPEVRQDVDIQLSLEPVAMESALADSAPADTDDPALHQPLNIQVCKSAFIAQERDPLIPPFSFSTPRARAPPRLA</sequence>
<comment type="caution">
    <text evidence="1">The sequence shown here is derived from an EMBL/GenBank/DDBJ whole genome shotgun (WGS) entry which is preliminary data.</text>
</comment>